<protein>
    <submittedName>
        <fullName evidence="2">DNA-binding helix-turn-helix protein</fullName>
    </submittedName>
</protein>
<dbReference type="PROSITE" id="PS50943">
    <property type="entry name" value="HTH_CROC1"/>
    <property type="match status" value="1"/>
</dbReference>
<feature type="domain" description="HTH cro/C1-type" evidence="1">
    <location>
        <begin position="21"/>
        <end position="67"/>
    </location>
</feature>
<dbReference type="CDD" id="cd00093">
    <property type="entry name" value="HTH_XRE"/>
    <property type="match status" value="1"/>
</dbReference>
<reference evidence="2 3" key="1">
    <citation type="submission" date="2013-01" db="EMBL/GenBank/DDBJ databases">
        <authorList>
            <person name="Harkins D.M."/>
            <person name="Durkin A.S."/>
            <person name="Brinkac L.M."/>
            <person name="Haft D.H."/>
            <person name="Selengut J.D."/>
            <person name="Sanka R."/>
            <person name="DePew J."/>
            <person name="Purushe J."/>
            <person name="Picardeau M."/>
            <person name="Werts C."/>
            <person name="Goarant C."/>
            <person name="Vinetz J.M."/>
            <person name="Sutton G.G."/>
            <person name="Nierman W.C."/>
            <person name="Fouts D.E."/>
        </authorList>
    </citation>
    <scope>NUCLEOTIDE SEQUENCE [LARGE SCALE GENOMIC DNA]</scope>
    <source>
        <strain evidence="2 3">200701872</strain>
    </source>
</reference>
<dbReference type="BioCyc" id="LINT1193029:G11R4-4993-MONOMER"/>
<gene>
    <name evidence="2" type="ORF">LEP1GSC124_0734</name>
</gene>
<comment type="caution">
    <text evidence="2">The sequence shown here is derived from an EMBL/GenBank/DDBJ whole genome shotgun (WGS) entry which is preliminary data.</text>
</comment>
<evidence type="ECO:0000259" key="1">
    <source>
        <dbReference type="PROSITE" id="PS50943"/>
    </source>
</evidence>
<evidence type="ECO:0000313" key="3">
    <source>
        <dbReference type="Proteomes" id="UP000012117"/>
    </source>
</evidence>
<dbReference type="InterPro" id="IPR010982">
    <property type="entry name" value="Lambda_DNA-bd_dom_sf"/>
</dbReference>
<dbReference type="SUPFAM" id="SSF47413">
    <property type="entry name" value="lambda repressor-like DNA-binding domains"/>
    <property type="match status" value="1"/>
</dbReference>
<dbReference type="InterPro" id="IPR001387">
    <property type="entry name" value="Cro/C1-type_HTH"/>
</dbReference>
<dbReference type="SMART" id="SM00530">
    <property type="entry name" value="HTH_XRE"/>
    <property type="match status" value="1"/>
</dbReference>
<dbReference type="Gene3D" id="1.10.260.40">
    <property type="entry name" value="lambda repressor-like DNA-binding domains"/>
    <property type="match status" value="1"/>
</dbReference>
<keyword evidence="2" id="KW-0238">DNA-binding</keyword>
<accession>M7A3N6</accession>
<dbReference type="Pfam" id="PF01381">
    <property type="entry name" value="HTH_3"/>
    <property type="match status" value="1"/>
</dbReference>
<dbReference type="Proteomes" id="UP000012117">
    <property type="component" value="Unassembled WGS sequence"/>
</dbReference>
<dbReference type="GO" id="GO:0003677">
    <property type="term" value="F:DNA binding"/>
    <property type="evidence" value="ECO:0007669"/>
    <property type="project" value="UniProtKB-KW"/>
</dbReference>
<evidence type="ECO:0000313" key="2">
    <source>
        <dbReference type="EMBL" id="EMP08630.1"/>
    </source>
</evidence>
<dbReference type="AlphaFoldDB" id="M7A3N6"/>
<sequence>MNTFNFKTQAGRLAFIISETGLTQSRFGEEVGISKQQVSNIIAGEREISDPVAMVIEYKFGFRKVWVLTGNGNKKEHKRNSHEIEALNSDIQLLRKIDRMPGVKKIIEDILILGTEDRVIIEDMIKGLKKKKNEFLFYYIEITFQYLSI</sequence>
<proteinExistence type="predicted"/>
<dbReference type="EMBL" id="AKWN02000110">
    <property type="protein sequence ID" value="EMP08630.1"/>
    <property type="molecule type" value="Genomic_DNA"/>
</dbReference>
<organism evidence="2 3">
    <name type="scientific">Leptospira interrogans serovar Pyrogenes str. 200701872</name>
    <dbReference type="NCBI Taxonomy" id="1193029"/>
    <lineage>
        <taxon>Bacteria</taxon>
        <taxon>Pseudomonadati</taxon>
        <taxon>Spirochaetota</taxon>
        <taxon>Spirochaetia</taxon>
        <taxon>Leptospirales</taxon>
        <taxon>Leptospiraceae</taxon>
        <taxon>Leptospira</taxon>
    </lineage>
</organism>
<name>M7A3N6_LEPIR</name>